<proteinExistence type="predicted"/>
<sequence>MVNPTSCSICNFGPDSANIHTHPELSDCFITQSQRIYQNKCHYGICLGNRAGCRCKHRHERPRFLTTTTPPSGLLEATRVSGL</sequence>
<gene>
    <name evidence="1" type="ORF">RSOLAG1IB_03006</name>
</gene>
<dbReference type="EMBL" id="LN679102">
    <property type="protein sequence ID" value="CEL58260.1"/>
    <property type="molecule type" value="Genomic_DNA"/>
</dbReference>
<dbReference type="Proteomes" id="UP000059188">
    <property type="component" value="Unassembled WGS sequence"/>
</dbReference>
<evidence type="ECO:0000313" key="2">
    <source>
        <dbReference type="Proteomes" id="UP000059188"/>
    </source>
</evidence>
<organism evidence="1 2">
    <name type="scientific">Thanatephorus cucumeris (strain AG1-IB / isolate 7/3/14)</name>
    <name type="common">Lettuce bottom rot fungus</name>
    <name type="synonym">Rhizoctonia solani</name>
    <dbReference type="NCBI Taxonomy" id="1108050"/>
    <lineage>
        <taxon>Eukaryota</taxon>
        <taxon>Fungi</taxon>
        <taxon>Dikarya</taxon>
        <taxon>Basidiomycota</taxon>
        <taxon>Agaricomycotina</taxon>
        <taxon>Agaricomycetes</taxon>
        <taxon>Cantharellales</taxon>
        <taxon>Ceratobasidiaceae</taxon>
        <taxon>Rhizoctonia</taxon>
        <taxon>Rhizoctonia solani AG-1</taxon>
    </lineage>
</organism>
<accession>A0A0B7FKQ6</accession>
<dbReference type="AlphaFoldDB" id="A0A0B7FKQ6"/>
<evidence type="ECO:0000313" key="1">
    <source>
        <dbReference type="EMBL" id="CEL58260.1"/>
    </source>
</evidence>
<keyword evidence="2" id="KW-1185">Reference proteome</keyword>
<protein>
    <submittedName>
        <fullName evidence="1">Uncharacterized protein</fullName>
    </submittedName>
</protein>
<name>A0A0B7FKQ6_THACB</name>
<reference evidence="1 2" key="1">
    <citation type="submission" date="2014-11" db="EMBL/GenBank/DDBJ databases">
        <authorList>
            <person name="Wibberg Daniel"/>
        </authorList>
    </citation>
    <scope>NUCLEOTIDE SEQUENCE [LARGE SCALE GENOMIC DNA]</scope>
    <source>
        <strain evidence="1">Rhizoctonia solani AG1-IB 7/3/14</strain>
    </source>
</reference>